<dbReference type="InterPro" id="IPR046347">
    <property type="entry name" value="bZIP_sf"/>
</dbReference>
<dbReference type="GO" id="GO:0043565">
    <property type="term" value="F:sequence-specific DNA binding"/>
    <property type="evidence" value="ECO:0007669"/>
    <property type="project" value="InterPro"/>
</dbReference>
<accession>A0A8B7BGV1</accession>
<keyword evidence="7" id="KW-0175">Coiled coil</keyword>
<evidence type="ECO:0000259" key="9">
    <source>
        <dbReference type="PROSITE" id="PS50217"/>
    </source>
</evidence>
<evidence type="ECO:0000256" key="1">
    <source>
        <dbReference type="ARBA" id="ARBA00004123"/>
    </source>
</evidence>
<dbReference type="PANTHER" id="PTHR45967:SF28">
    <property type="entry name" value="BASIC-LEUCINE ZIPPER (BZIP) TRANSCRIPTION FACTOR FAMILY PROTEIN"/>
    <property type="match status" value="1"/>
</dbReference>
<feature type="region of interest" description="Disordered" evidence="8">
    <location>
        <begin position="403"/>
        <end position="436"/>
    </location>
</feature>
<evidence type="ECO:0000256" key="4">
    <source>
        <dbReference type="ARBA" id="ARBA00023125"/>
    </source>
</evidence>
<feature type="domain" description="BZIP" evidence="9">
    <location>
        <begin position="152"/>
        <end position="215"/>
    </location>
</feature>
<dbReference type="InterPro" id="IPR004827">
    <property type="entry name" value="bZIP"/>
</dbReference>
<evidence type="ECO:0000256" key="2">
    <source>
        <dbReference type="ARBA" id="ARBA00007163"/>
    </source>
</evidence>
<evidence type="ECO:0000256" key="5">
    <source>
        <dbReference type="ARBA" id="ARBA00023163"/>
    </source>
</evidence>
<dbReference type="Proteomes" id="UP000228380">
    <property type="component" value="Chromosome 14"/>
</dbReference>
<protein>
    <submittedName>
        <fullName evidence="11">Uncharacterized protein LOC103696343</fullName>
    </submittedName>
</protein>
<organism evidence="10 11">
    <name type="scientific">Phoenix dactylifera</name>
    <name type="common">Date palm</name>
    <dbReference type="NCBI Taxonomy" id="42345"/>
    <lineage>
        <taxon>Eukaryota</taxon>
        <taxon>Viridiplantae</taxon>
        <taxon>Streptophyta</taxon>
        <taxon>Embryophyta</taxon>
        <taxon>Tracheophyta</taxon>
        <taxon>Spermatophyta</taxon>
        <taxon>Magnoliopsida</taxon>
        <taxon>Liliopsida</taxon>
        <taxon>Arecaceae</taxon>
        <taxon>Coryphoideae</taxon>
        <taxon>Phoeniceae</taxon>
        <taxon>Phoenix</taxon>
    </lineage>
</organism>
<sequence length="468" mass="52377">MEEEARRRAWGSFGGARWSPSSDRGGSSSTSRSCLPREQWGPDPIVEMELDAAQALAEMAILEEKEDKRIEDDGSPSRFRGVSFREGKFWGLEHEHLVGDCQEVNKAVKDRVKERKSGQQISEFPKADITCPTSHTPSSGRVKQNLTEAEKEAKRLHRILSNRESARQAIRRRQVIREELTKKVADLSLKNKNIKMEKELVMKEYLSLKDTNKQLKEQISKAMRCEFGTSAETMSMQVEISASSSTNLPPMIYSRLPLVPYVWPPWPISTITRPCHEHDSLGIFSGLRPHFNMPPCAWFYPSLHEIPGSCSQHSHSSEERHEDPVSIRHGLGQSYGALDYEEKAMMHSSKETDLSSLPAIVTQKEENATTDNQGLLATIPTEHQMSRHCPDKLVHISSHCRTSVSSSDAKGGPVTGHDDGTSPEKSGGACSRPNEKLLITAAAAQARKRRKELTKLKQLHGRQAGLRS</sequence>
<keyword evidence="3" id="KW-0805">Transcription regulation</keyword>
<dbReference type="SMART" id="SM00338">
    <property type="entry name" value="BRLZ"/>
    <property type="match status" value="1"/>
</dbReference>
<dbReference type="GeneID" id="103696343"/>
<dbReference type="GO" id="GO:0005634">
    <property type="term" value="C:nucleus"/>
    <property type="evidence" value="ECO:0007669"/>
    <property type="project" value="UniProtKB-SubCell"/>
</dbReference>
<name>A0A8B7BGV1_PHODC</name>
<reference evidence="11" key="2">
    <citation type="submission" date="2025-08" db="UniProtKB">
        <authorList>
            <consortium name="RefSeq"/>
        </authorList>
    </citation>
    <scope>IDENTIFICATION</scope>
    <source>
        <tissue evidence="11">Young leaves</tissue>
    </source>
</reference>
<keyword evidence="10" id="KW-1185">Reference proteome</keyword>
<comment type="similarity">
    <text evidence="2">Belongs to the bZIP family.</text>
</comment>
<gene>
    <name evidence="11" type="primary">LOC103696343</name>
</gene>
<evidence type="ECO:0000313" key="10">
    <source>
        <dbReference type="Proteomes" id="UP000228380"/>
    </source>
</evidence>
<dbReference type="CDD" id="cd14702">
    <property type="entry name" value="bZIP_plant_GBF1"/>
    <property type="match status" value="1"/>
</dbReference>
<evidence type="ECO:0000256" key="7">
    <source>
        <dbReference type="SAM" id="Coils"/>
    </source>
</evidence>
<feature type="region of interest" description="Disordered" evidence="8">
    <location>
        <begin position="1"/>
        <end position="44"/>
    </location>
</feature>
<dbReference type="PANTHER" id="PTHR45967">
    <property type="entry name" value="G-BOX-BINDING FACTOR 3-RELATED"/>
    <property type="match status" value="1"/>
</dbReference>
<reference evidence="10" key="1">
    <citation type="journal article" date="2019" name="Nat. Commun.">
        <title>Genome-wide association mapping of date palm fruit traits.</title>
        <authorList>
            <person name="Hazzouri K.M."/>
            <person name="Gros-Balthazard M."/>
            <person name="Flowers J.M."/>
            <person name="Copetti D."/>
            <person name="Lemansour A."/>
            <person name="Lebrun M."/>
            <person name="Masmoudi K."/>
            <person name="Ferrand S."/>
            <person name="Dhar M.I."/>
            <person name="Fresquez Z.A."/>
            <person name="Rosas U."/>
            <person name="Zhang J."/>
            <person name="Talag J."/>
            <person name="Lee S."/>
            <person name="Kudrna D."/>
            <person name="Powell R.F."/>
            <person name="Leitch I.J."/>
            <person name="Krueger R.R."/>
            <person name="Wing R.A."/>
            <person name="Amiri K.M.A."/>
            <person name="Purugganan M.D."/>
        </authorList>
    </citation>
    <scope>NUCLEOTIDE SEQUENCE [LARGE SCALE GENOMIC DNA]</scope>
    <source>
        <strain evidence="10">cv. Khalas</strain>
    </source>
</reference>
<evidence type="ECO:0000256" key="3">
    <source>
        <dbReference type="ARBA" id="ARBA00023015"/>
    </source>
</evidence>
<evidence type="ECO:0000313" key="11">
    <source>
        <dbReference type="RefSeq" id="XP_008776159.3"/>
    </source>
</evidence>
<keyword evidence="4" id="KW-0238">DNA-binding</keyword>
<dbReference type="GO" id="GO:0003700">
    <property type="term" value="F:DNA-binding transcription factor activity"/>
    <property type="evidence" value="ECO:0007669"/>
    <property type="project" value="InterPro"/>
</dbReference>
<dbReference type="PROSITE" id="PS50217">
    <property type="entry name" value="BZIP"/>
    <property type="match status" value="1"/>
</dbReference>
<dbReference type="AlphaFoldDB" id="A0A8B7BGV1"/>
<keyword evidence="5" id="KW-0804">Transcription</keyword>
<dbReference type="KEGG" id="pda:103696343"/>
<dbReference type="SUPFAM" id="SSF57959">
    <property type="entry name" value="Leucine zipper domain"/>
    <property type="match status" value="1"/>
</dbReference>
<dbReference type="RefSeq" id="XP_008776159.3">
    <property type="nucleotide sequence ID" value="XM_008777937.4"/>
</dbReference>
<feature type="compositionally biased region" description="Low complexity" evidence="8">
    <location>
        <begin position="19"/>
        <end position="33"/>
    </location>
</feature>
<proteinExistence type="inferred from homology"/>
<dbReference type="InterPro" id="IPR044827">
    <property type="entry name" value="GBF-like"/>
</dbReference>
<dbReference type="OrthoDB" id="1928614at2759"/>
<comment type="subcellular location">
    <subcellularLocation>
        <location evidence="1">Nucleus</location>
    </subcellularLocation>
</comment>
<evidence type="ECO:0000256" key="8">
    <source>
        <dbReference type="SAM" id="MobiDB-lite"/>
    </source>
</evidence>
<keyword evidence="6" id="KW-0539">Nucleus</keyword>
<feature type="coiled-coil region" evidence="7">
    <location>
        <begin position="177"/>
        <end position="218"/>
    </location>
</feature>
<dbReference type="InterPro" id="IPR045314">
    <property type="entry name" value="bZIP_plant_GBF1"/>
</dbReference>
<evidence type="ECO:0000256" key="6">
    <source>
        <dbReference type="ARBA" id="ARBA00023242"/>
    </source>
</evidence>